<sequence length="112" mass="11424">MKVDDILATARDSITVRRVYAEPIERDGTTVIPAAKISGGGGGGAGTDEEGKEGSGGGFGIGAKPVGAYVLENGRVHWRPAIDANRLMLVIGAVVIVAIAAGVRLAKWPTAD</sequence>
<dbReference type="RefSeq" id="WP_040754117.1">
    <property type="nucleotide sequence ID" value="NZ_JACHIT010000002.1"/>
</dbReference>
<keyword evidence="2" id="KW-0812">Transmembrane</keyword>
<feature type="transmembrane region" description="Helical" evidence="2">
    <location>
        <begin position="87"/>
        <end position="106"/>
    </location>
</feature>
<reference evidence="3 4" key="1">
    <citation type="submission" date="2020-08" db="EMBL/GenBank/DDBJ databases">
        <title>Sequencing the genomes of 1000 actinobacteria strains.</title>
        <authorList>
            <person name="Klenk H.-P."/>
        </authorList>
    </citation>
    <scope>NUCLEOTIDE SEQUENCE [LARGE SCALE GENOMIC DNA]</scope>
    <source>
        <strain evidence="3 4">DSM 43582</strain>
    </source>
</reference>
<feature type="region of interest" description="Disordered" evidence="1">
    <location>
        <begin position="33"/>
        <end position="59"/>
    </location>
</feature>
<evidence type="ECO:0000256" key="1">
    <source>
        <dbReference type="SAM" id="MobiDB-lite"/>
    </source>
</evidence>
<comment type="caution">
    <text evidence="3">The sequence shown here is derived from an EMBL/GenBank/DDBJ whole genome shotgun (WGS) entry which is preliminary data.</text>
</comment>
<protein>
    <submittedName>
        <fullName evidence="3">Putative spore protein YtfJ</fullName>
    </submittedName>
</protein>
<proteinExistence type="predicted"/>
<organism evidence="3 4">
    <name type="scientific">Nocardia transvalensis</name>
    <dbReference type="NCBI Taxonomy" id="37333"/>
    <lineage>
        <taxon>Bacteria</taxon>
        <taxon>Bacillati</taxon>
        <taxon>Actinomycetota</taxon>
        <taxon>Actinomycetes</taxon>
        <taxon>Mycobacteriales</taxon>
        <taxon>Nocardiaceae</taxon>
        <taxon>Nocardia</taxon>
    </lineage>
</organism>
<accession>A0A7W9PJ95</accession>
<dbReference type="Proteomes" id="UP000540412">
    <property type="component" value="Unassembled WGS sequence"/>
</dbReference>
<dbReference type="InterPro" id="IPR014229">
    <property type="entry name" value="Spore_YtfJ"/>
</dbReference>
<keyword evidence="2" id="KW-1133">Transmembrane helix</keyword>
<keyword evidence="2" id="KW-0472">Membrane</keyword>
<evidence type="ECO:0000256" key="2">
    <source>
        <dbReference type="SAM" id="Phobius"/>
    </source>
</evidence>
<evidence type="ECO:0000313" key="3">
    <source>
        <dbReference type="EMBL" id="MBB5916738.1"/>
    </source>
</evidence>
<dbReference type="AlphaFoldDB" id="A0A7W9PJ95"/>
<gene>
    <name evidence="3" type="ORF">BJY24_005650</name>
</gene>
<evidence type="ECO:0000313" key="4">
    <source>
        <dbReference type="Proteomes" id="UP000540412"/>
    </source>
</evidence>
<dbReference type="EMBL" id="JACHIT010000002">
    <property type="protein sequence ID" value="MBB5916738.1"/>
    <property type="molecule type" value="Genomic_DNA"/>
</dbReference>
<dbReference type="Pfam" id="PF09579">
    <property type="entry name" value="Spore_YtfJ"/>
    <property type="match status" value="1"/>
</dbReference>
<keyword evidence="4" id="KW-1185">Reference proteome</keyword>
<name>A0A7W9PJ95_9NOCA</name>